<protein>
    <recommendedName>
        <fullName evidence="4">Kazal-like domain-containing protein</fullName>
    </recommendedName>
</protein>
<evidence type="ECO:0000313" key="2">
    <source>
        <dbReference type="EMBL" id="RXJ56486.1"/>
    </source>
</evidence>
<dbReference type="Proteomes" id="UP000290657">
    <property type="component" value="Unassembled WGS sequence"/>
</dbReference>
<name>A0A4Q0XPP2_9BACT</name>
<reference evidence="2 3" key="1">
    <citation type="submission" date="2017-10" db="EMBL/GenBank/DDBJ databases">
        <title>Genomics of the genus Arcobacter.</title>
        <authorList>
            <person name="Perez-Cataluna A."/>
            <person name="Figueras M.J."/>
        </authorList>
    </citation>
    <scope>NUCLEOTIDE SEQUENCE [LARGE SCALE GENOMIC DNA]</scope>
    <source>
        <strain evidence="2 3">CECT 8987</strain>
    </source>
</reference>
<dbReference type="AlphaFoldDB" id="A0A4Q0XPP2"/>
<dbReference type="RefSeq" id="WP_128996462.1">
    <property type="nucleotide sequence ID" value="NZ_PDKN01000005.1"/>
</dbReference>
<dbReference type="OrthoDB" id="9990733at2"/>
<organism evidence="2 3">
    <name type="scientific">Candidatus Marinarcus aquaticus</name>
    <dbReference type="NCBI Taxonomy" id="2044504"/>
    <lineage>
        <taxon>Bacteria</taxon>
        <taxon>Pseudomonadati</taxon>
        <taxon>Campylobacterota</taxon>
        <taxon>Epsilonproteobacteria</taxon>
        <taxon>Campylobacterales</taxon>
        <taxon>Arcobacteraceae</taxon>
        <taxon>Candidatus Marinarcus</taxon>
    </lineage>
</organism>
<accession>A0A4Q0XPP2</accession>
<feature type="signal peptide" evidence="1">
    <location>
        <begin position="1"/>
        <end position="20"/>
    </location>
</feature>
<proteinExistence type="predicted"/>
<feature type="chain" id="PRO_5020272194" description="Kazal-like domain-containing protein" evidence="1">
    <location>
        <begin position="21"/>
        <end position="77"/>
    </location>
</feature>
<sequence>MLKFLLVPLLVFNLFLYANEMPSSQEDLQVNDVCDTLYDQCIEKCDEKETENVACYSKCENIYEECVIKQEQQIQQQ</sequence>
<dbReference type="EMBL" id="PDKN01000005">
    <property type="protein sequence ID" value="RXJ56486.1"/>
    <property type="molecule type" value="Genomic_DNA"/>
</dbReference>
<keyword evidence="3" id="KW-1185">Reference proteome</keyword>
<gene>
    <name evidence="2" type="ORF">CRV04_08730</name>
</gene>
<evidence type="ECO:0000256" key="1">
    <source>
        <dbReference type="SAM" id="SignalP"/>
    </source>
</evidence>
<comment type="caution">
    <text evidence="2">The sequence shown here is derived from an EMBL/GenBank/DDBJ whole genome shotgun (WGS) entry which is preliminary data.</text>
</comment>
<keyword evidence="1" id="KW-0732">Signal</keyword>
<evidence type="ECO:0008006" key="4">
    <source>
        <dbReference type="Google" id="ProtNLM"/>
    </source>
</evidence>
<evidence type="ECO:0000313" key="3">
    <source>
        <dbReference type="Proteomes" id="UP000290657"/>
    </source>
</evidence>